<keyword evidence="4" id="KW-0472">Membrane</keyword>
<protein>
    <submittedName>
        <fullName evidence="5">Multidrug resistance efflux pump</fullName>
    </submittedName>
</protein>
<evidence type="ECO:0000256" key="3">
    <source>
        <dbReference type="SAM" id="Coils"/>
    </source>
</evidence>
<dbReference type="EMBL" id="CP021983">
    <property type="protein sequence ID" value="ASC73568.1"/>
    <property type="molecule type" value="Genomic_DNA"/>
</dbReference>
<dbReference type="AlphaFoldDB" id="A0A1Z3HTC5"/>
<keyword evidence="4" id="KW-1133">Transmembrane helix</keyword>
<feature type="transmembrane region" description="Helical" evidence="4">
    <location>
        <begin position="35"/>
        <end position="57"/>
    </location>
</feature>
<evidence type="ECO:0000256" key="1">
    <source>
        <dbReference type="ARBA" id="ARBA00004196"/>
    </source>
</evidence>
<dbReference type="OrthoDB" id="9778236at2"/>
<dbReference type="Proteomes" id="UP000191901">
    <property type="component" value="Chromosome"/>
</dbReference>
<evidence type="ECO:0000313" key="5">
    <source>
        <dbReference type="EMBL" id="ASC73568.1"/>
    </source>
</evidence>
<organism evidence="5 6">
    <name type="scientific">Halomicronema hongdechloris C2206</name>
    <dbReference type="NCBI Taxonomy" id="1641165"/>
    <lineage>
        <taxon>Bacteria</taxon>
        <taxon>Bacillati</taxon>
        <taxon>Cyanobacteriota</taxon>
        <taxon>Cyanophyceae</taxon>
        <taxon>Nodosilineales</taxon>
        <taxon>Nodosilineaceae</taxon>
        <taxon>Halomicronema</taxon>
    </lineage>
</organism>
<keyword evidence="4" id="KW-0812">Transmembrane</keyword>
<feature type="coiled-coil region" evidence="3">
    <location>
        <begin position="161"/>
        <end position="195"/>
    </location>
</feature>
<comment type="subcellular location">
    <subcellularLocation>
        <location evidence="1">Cell envelope</location>
    </subcellularLocation>
</comment>
<dbReference type="KEGG" id="hhg:XM38_045370"/>
<dbReference type="Gene3D" id="1.10.287.470">
    <property type="entry name" value="Helix hairpin bin"/>
    <property type="match status" value="2"/>
</dbReference>
<gene>
    <name evidence="5" type="ORF">XM38_045370</name>
</gene>
<evidence type="ECO:0000256" key="4">
    <source>
        <dbReference type="SAM" id="Phobius"/>
    </source>
</evidence>
<dbReference type="Gene3D" id="2.40.30.170">
    <property type="match status" value="1"/>
</dbReference>
<keyword evidence="2 3" id="KW-0175">Coiled coil</keyword>
<dbReference type="Gene3D" id="2.40.50.100">
    <property type="match status" value="2"/>
</dbReference>
<evidence type="ECO:0000256" key="2">
    <source>
        <dbReference type="ARBA" id="ARBA00023054"/>
    </source>
</evidence>
<evidence type="ECO:0000313" key="6">
    <source>
        <dbReference type="Proteomes" id="UP000191901"/>
    </source>
</evidence>
<dbReference type="PANTHER" id="PTHR32347:SF23">
    <property type="entry name" value="BLL5650 PROTEIN"/>
    <property type="match status" value="1"/>
</dbReference>
<name>A0A1Z3HTC5_9CYAN</name>
<dbReference type="SUPFAM" id="SSF111369">
    <property type="entry name" value="HlyD-like secretion proteins"/>
    <property type="match status" value="2"/>
</dbReference>
<reference evidence="5 6" key="1">
    <citation type="journal article" date="2016" name="Biochim. Biophys. Acta">
        <title>Characterization of red-shifted phycobilisomes isolated from the chlorophyll f-containing cyanobacterium Halomicronema hongdechloris.</title>
        <authorList>
            <person name="Li Y."/>
            <person name="Lin Y."/>
            <person name="Garvey C.J."/>
            <person name="Birch D."/>
            <person name="Corkery R.W."/>
            <person name="Loughlin P.C."/>
            <person name="Scheer H."/>
            <person name="Willows R.D."/>
            <person name="Chen M."/>
        </authorList>
    </citation>
    <scope>NUCLEOTIDE SEQUENCE [LARGE SCALE GENOMIC DNA]</scope>
    <source>
        <strain evidence="5 6">C2206</strain>
    </source>
</reference>
<sequence>MTRYGTFTMTQFASTQSAPAPHQAQPDRKARLKRILPVLIPLVLLVVATGVGLRYWWSRPDDSTVELSGRIEGYETDLGAKVGGRVAAIAVREGSVVRQGQVIARLDDAEVRAQLQAAGARVTAAQQQVTQARLQLDVLASQVVEAELALQQSQGDTAGQVRQSQAAVAAAAAQLTEARAQVQQAESALALARADRERFASLLAQGAIPQQQFDQIQTTFETARDTLAARQAAVAAAQQQVSAAQGVLTQAQTSQLNPDIRRAQVERLRKQQEQAKAQLAAAEADLEQAQADYTEIEARLQDLEIKSPIDGVVVSRMVEPGEVIAAGTPVITVVDLEEVYLRGYIPEGEVGLVRVGQPAQVFLDSAPEQPLQATVSAVDTEASFTPENIYFQEDRVDQVFGLRLGIENPGGFAKPGMPADGTILLEQSGAE</sequence>
<feature type="coiled-coil region" evidence="3">
    <location>
        <begin position="262"/>
        <end position="306"/>
    </location>
</feature>
<accession>A0A1Z3HTC5</accession>
<dbReference type="InterPro" id="IPR050465">
    <property type="entry name" value="UPF0194_transport"/>
</dbReference>
<keyword evidence="6" id="KW-1185">Reference proteome</keyword>
<dbReference type="PRINTS" id="PR01490">
    <property type="entry name" value="RTXTOXIND"/>
</dbReference>
<proteinExistence type="predicted"/>
<dbReference type="GO" id="GO:0030313">
    <property type="term" value="C:cell envelope"/>
    <property type="evidence" value="ECO:0007669"/>
    <property type="project" value="UniProtKB-SubCell"/>
</dbReference>
<dbReference type="PANTHER" id="PTHR32347">
    <property type="entry name" value="EFFLUX SYSTEM COMPONENT YKNX-RELATED"/>
    <property type="match status" value="1"/>
</dbReference>